<feature type="repeat" description="ANK" evidence="1">
    <location>
        <begin position="56"/>
        <end position="88"/>
    </location>
</feature>
<dbReference type="SUPFAM" id="SSF48403">
    <property type="entry name" value="Ankyrin repeat"/>
    <property type="match status" value="1"/>
</dbReference>
<dbReference type="InterPro" id="IPR000742">
    <property type="entry name" value="EGF"/>
</dbReference>
<evidence type="ECO:0000256" key="4">
    <source>
        <dbReference type="SAM" id="SignalP"/>
    </source>
</evidence>
<dbReference type="PROSITE" id="PS01186">
    <property type="entry name" value="EGF_2"/>
    <property type="match status" value="1"/>
</dbReference>
<proteinExistence type="predicted"/>
<comment type="caution">
    <text evidence="2">Lacks conserved residue(s) required for the propagation of feature annotation.</text>
</comment>
<feature type="non-terminal residue" evidence="6">
    <location>
        <position position="1"/>
    </location>
</feature>
<protein>
    <recommendedName>
        <fullName evidence="5">EGF-like domain-containing protein</fullName>
    </recommendedName>
</protein>
<keyword evidence="4" id="KW-0732">Signal</keyword>
<dbReference type="PROSITE" id="PS50297">
    <property type="entry name" value="ANK_REP_REGION"/>
    <property type="match status" value="1"/>
</dbReference>
<dbReference type="PROSITE" id="PS50088">
    <property type="entry name" value="ANK_REPEAT"/>
    <property type="match status" value="1"/>
</dbReference>
<dbReference type="InterPro" id="IPR036770">
    <property type="entry name" value="Ankyrin_rpt-contain_sf"/>
</dbReference>
<evidence type="ECO:0000313" key="6">
    <source>
        <dbReference type="EMBL" id="CAL4068061.1"/>
    </source>
</evidence>
<feature type="domain" description="EGF-like" evidence="5">
    <location>
        <begin position="146"/>
        <end position="185"/>
    </location>
</feature>
<dbReference type="EMBL" id="CAXKWB010002962">
    <property type="protein sequence ID" value="CAL4068061.1"/>
    <property type="molecule type" value="Genomic_DNA"/>
</dbReference>
<dbReference type="PROSITE" id="PS50026">
    <property type="entry name" value="EGF_3"/>
    <property type="match status" value="1"/>
</dbReference>
<gene>
    <name evidence="6" type="ORF">MNOR_LOCUS6943</name>
</gene>
<evidence type="ECO:0000259" key="5">
    <source>
        <dbReference type="PROSITE" id="PS50026"/>
    </source>
</evidence>
<name>A0AAV2Q4K1_MEGNR</name>
<dbReference type="Pfam" id="PF00023">
    <property type="entry name" value="Ank"/>
    <property type="match status" value="1"/>
</dbReference>
<keyword evidence="7" id="KW-1185">Reference proteome</keyword>
<reference evidence="6 7" key="1">
    <citation type="submission" date="2024-05" db="EMBL/GenBank/DDBJ databases">
        <authorList>
            <person name="Wallberg A."/>
        </authorList>
    </citation>
    <scope>NUCLEOTIDE SEQUENCE [LARGE SCALE GENOMIC DNA]</scope>
</reference>
<dbReference type="AlphaFoldDB" id="A0AAV2Q4K1"/>
<comment type="caution">
    <text evidence="6">The sequence shown here is derived from an EMBL/GenBank/DDBJ whole genome shotgun (WGS) entry which is preliminary data.</text>
</comment>
<evidence type="ECO:0000256" key="2">
    <source>
        <dbReference type="PROSITE-ProRule" id="PRU00076"/>
    </source>
</evidence>
<evidence type="ECO:0000256" key="3">
    <source>
        <dbReference type="SAM" id="MobiDB-lite"/>
    </source>
</evidence>
<dbReference type="InterPro" id="IPR002110">
    <property type="entry name" value="Ankyrin_rpt"/>
</dbReference>
<dbReference type="Proteomes" id="UP001497623">
    <property type="component" value="Unassembled WGS sequence"/>
</dbReference>
<feature type="region of interest" description="Disordered" evidence="3">
    <location>
        <begin position="195"/>
        <end position="215"/>
    </location>
</feature>
<organism evidence="6 7">
    <name type="scientific">Meganyctiphanes norvegica</name>
    <name type="common">Northern krill</name>
    <name type="synonym">Thysanopoda norvegica</name>
    <dbReference type="NCBI Taxonomy" id="48144"/>
    <lineage>
        <taxon>Eukaryota</taxon>
        <taxon>Metazoa</taxon>
        <taxon>Ecdysozoa</taxon>
        <taxon>Arthropoda</taxon>
        <taxon>Crustacea</taxon>
        <taxon>Multicrustacea</taxon>
        <taxon>Malacostraca</taxon>
        <taxon>Eumalacostraca</taxon>
        <taxon>Eucarida</taxon>
        <taxon>Euphausiacea</taxon>
        <taxon>Euphausiidae</taxon>
        <taxon>Meganyctiphanes</taxon>
    </lineage>
</organism>
<feature type="signal peptide" evidence="4">
    <location>
        <begin position="1"/>
        <end position="32"/>
    </location>
</feature>
<dbReference type="Gene3D" id="1.25.40.20">
    <property type="entry name" value="Ankyrin repeat-containing domain"/>
    <property type="match status" value="1"/>
</dbReference>
<feature type="chain" id="PRO_5043842105" description="EGF-like domain-containing protein" evidence="4">
    <location>
        <begin position="33"/>
        <end position="248"/>
    </location>
</feature>
<keyword evidence="1" id="KW-0040">ANK repeat</keyword>
<evidence type="ECO:0000256" key="1">
    <source>
        <dbReference type="PROSITE-ProRule" id="PRU00023"/>
    </source>
</evidence>
<sequence>VVLTTAPPRKQQMMVDLLDLLLLTTILTVISGFPHDTVCNTKYGTWWNGVTCGKYAGWTPIHEAAWWGRTEILRELWRRGANPYTTGYRGWELRKEAKQRWCVWHSTVSVCPLVSVDYEKIVDQIDGGCKGLGCAGDLYCVNKRCVKEKCMAIGCGNNAECVLENDEPVCRCMAGFSGHPHWTCHPINTTTEPQAASESAASLAPKENEKDINGKNRVSRSIHNSYLVASDIFHNTVKKLFTGKLITF</sequence>
<evidence type="ECO:0000313" key="7">
    <source>
        <dbReference type="Proteomes" id="UP001497623"/>
    </source>
</evidence>
<keyword evidence="2" id="KW-0245">EGF-like domain</keyword>
<accession>A0AAV2Q4K1</accession>